<dbReference type="InterPro" id="IPR027806">
    <property type="entry name" value="HARBI1_dom"/>
</dbReference>
<dbReference type="GO" id="GO:0004518">
    <property type="term" value="F:nuclease activity"/>
    <property type="evidence" value="ECO:0007669"/>
    <property type="project" value="UniProtKB-KW"/>
</dbReference>
<evidence type="ECO:0000256" key="8">
    <source>
        <dbReference type="SAM" id="MobiDB-lite"/>
    </source>
</evidence>
<accession>A0A8H6YXX9</accession>
<evidence type="ECO:0000256" key="1">
    <source>
        <dbReference type="ARBA" id="ARBA00001968"/>
    </source>
</evidence>
<evidence type="ECO:0000259" key="9">
    <source>
        <dbReference type="Pfam" id="PF13359"/>
    </source>
</evidence>
<comment type="caution">
    <text evidence="10">The sequence shown here is derived from an EMBL/GenBank/DDBJ whole genome shotgun (WGS) entry which is preliminary data.</text>
</comment>
<dbReference type="AlphaFoldDB" id="A0A8H6YXX9"/>
<evidence type="ECO:0000256" key="6">
    <source>
        <dbReference type="ARBA" id="ARBA00022801"/>
    </source>
</evidence>
<gene>
    <name evidence="10" type="ORF">MSAN_00956900</name>
</gene>
<keyword evidence="7" id="KW-0539">Nucleus</keyword>
<feature type="compositionally biased region" description="Low complexity" evidence="8">
    <location>
        <begin position="29"/>
        <end position="59"/>
    </location>
</feature>
<dbReference type="InterPro" id="IPR045249">
    <property type="entry name" value="HARBI1-like"/>
</dbReference>
<name>A0A8H6YXX9_9AGAR</name>
<sequence>MARHAEEELEVTAGLGIGDDLYLHEPDDNTSSADSDTSSISSISSGSSLSSINSGSDLDSVPDIGTSVDPLIDDEQEIRYNQQYQAVRDRIRLLERTRVLNPNKVHKLSQLHLVLESYKSDDVKRFRRNLRVTPTTFDSLLERIDGHYIFLNEGGGSQLPVDQQLAIALFRFGHFGNSASVESVAQWAGVSAGMVVNATRRVMVAFLDLHDDTIRWPNAEMKEEAKRMAWRDGWLLVDGTLIPLAEKPAFHGEAYFDRKSNYSLNVQLITLPNLRIIDYVIGHTGSTHDSTAFAESRTRKDHETLIGPDEWIWADSAYPVEAWCVTPFKKPANNIPENKTFNYWVSHVRIRSEHAVGFLKGRFQSLRGLRQQIKNERDHLRALEWVRTCLVIHTLIHDIEADSNSMDAEWEEELIAAGIPSDSENSENDEAVTGQTRQRETKGQRKRRKVKDALFTSGVAGPRP</sequence>
<evidence type="ECO:0000313" key="11">
    <source>
        <dbReference type="Proteomes" id="UP000623467"/>
    </source>
</evidence>
<protein>
    <submittedName>
        <fullName evidence="10">DDE Tnp4 domain-containing protein</fullName>
    </submittedName>
</protein>
<evidence type="ECO:0000256" key="2">
    <source>
        <dbReference type="ARBA" id="ARBA00004123"/>
    </source>
</evidence>
<evidence type="ECO:0000313" key="10">
    <source>
        <dbReference type="EMBL" id="KAF7366982.1"/>
    </source>
</evidence>
<organism evidence="10 11">
    <name type="scientific">Mycena sanguinolenta</name>
    <dbReference type="NCBI Taxonomy" id="230812"/>
    <lineage>
        <taxon>Eukaryota</taxon>
        <taxon>Fungi</taxon>
        <taxon>Dikarya</taxon>
        <taxon>Basidiomycota</taxon>
        <taxon>Agaricomycotina</taxon>
        <taxon>Agaricomycetes</taxon>
        <taxon>Agaricomycetidae</taxon>
        <taxon>Agaricales</taxon>
        <taxon>Marasmiineae</taxon>
        <taxon>Mycenaceae</taxon>
        <taxon>Mycena</taxon>
    </lineage>
</organism>
<dbReference type="PANTHER" id="PTHR22930">
    <property type="match status" value="1"/>
</dbReference>
<keyword evidence="11" id="KW-1185">Reference proteome</keyword>
<keyword evidence="4" id="KW-0540">Nuclease</keyword>
<comment type="cofactor">
    <cofactor evidence="1">
        <name>a divalent metal cation</name>
        <dbReference type="ChEBI" id="CHEBI:60240"/>
    </cofactor>
</comment>
<dbReference type="Proteomes" id="UP000623467">
    <property type="component" value="Unassembled WGS sequence"/>
</dbReference>
<keyword evidence="6" id="KW-0378">Hydrolase</keyword>
<reference evidence="10" key="1">
    <citation type="submission" date="2020-05" db="EMBL/GenBank/DDBJ databases">
        <title>Mycena genomes resolve the evolution of fungal bioluminescence.</title>
        <authorList>
            <person name="Tsai I.J."/>
        </authorList>
    </citation>
    <scope>NUCLEOTIDE SEQUENCE</scope>
    <source>
        <strain evidence="10">160909Yilan</strain>
    </source>
</reference>
<dbReference type="GO" id="GO:0016787">
    <property type="term" value="F:hydrolase activity"/>
    <property type="evidence" value="ECO:0007669"/>
    <property type="project" value="UniProtKB-KW"/>
</dbReference>
<dbReference type="GO" id="GO:0046872">
    <property type="term" value="F:metal ion binding"/>
    <property type="evidence" value="ECO:0007669"/>
    <property type="project" value="UniProtKB-KW"/>
</dbReference>
<feature type="domain" description="DDE Tnp4" evidence="9">
    <location>
        <begin position="237"/>
        <end position="393"/>
    </location>
</feature>
<comment type="similarity">
    <text evidence="3">Belongs to the HARBI1 family.</text>
</comment>
<feature type="region of interest" description="Disordered" evidence="8">
    <location>
        <begin position="16"/>
        <end position="66"/>
    </location>
</feature>
<dbReference type="GO" id="GO:0005634">
    <property type="term" value="C:nucleus"/>
    <property type="evidence" value="ECO:0007669"/>
    <property type="project" value="UniProtKB-SubCell"/>
</dbReference>
<proteinExistence type="inferred from homology"/>
<evidence type="ECO:0000256" key="5">
    <source>
        <dbReference type="ARBA" id="ARBA00022723"/>
    </source>
</evidence>
<dbReference type="OrthoDB" id="2641813at2759"/>
<evidence type="ECO:0000256" key="7">
    <source>
        <dbReference type="ARBA" id="ARBA00023242"/>
    </source>
</evidence>
<evidence type="ECO:0000256" key="4">
    <source>
        <dbReference type="ARBA" id="ARBA00022722"/>
    </source>
</evidence>
<keyword evidence="5" id="KW-0479">Metal-binding</keyword>
<dbReference type="EMBL" id="JACAZH010000006">
    <property type="protein sequence ID" value="KAF7366982.1"/>
    <property type="molecule type" value="Genomic_DNA"/>
</dbReference>
<comment type="subcellular location">
    <subcellularLocation>
        <location evidence="2">Nucleus</location>
    </subcellularLocation>
</comment>
<dbReference type="PANTHER" id="PTHR22930:SF85">
    <property type="entry name" value="GH03217P-RELATED"/>
    <property type="match status" value="1"/>
</dbReference>
<evidence type="ECO:0000256" key="3">
    <source>
        <dbReference type="ARBA" id="ARBA00006958"/>
    </source>
</evidence>
<feature type="region of interest" description="Disordered" evidence="8">
    <location>
        <begin position="417"/>
        <end position="464"/>
    </location>
</feature>
<dbReference type="Pfam" id="PF13359">
    <property type="entry name" value="DDE_Tnp_4"/>
    <property type="match status" value="1"/>
</dbReference>